<proteinExistence type="predicted"/>
<dbReference type="Proteomes" id="UP000462435">
    <property type="component" value="Unassembled WGS sequence"/>
</dbReference>
<reference evidence="2" key="1">
    <citation type="journal article" date="2020" name="MBio">
        <title>Horizontal gene transfer to a defensive symbiont with a reduced genome amongst a multipartite beetle microbiome.</title>
        <authorList>
            <person name="Waterworth S.C."/>
            <person name="Florez L.V."/>
            <person name="Rees E.R."/>
            <person name="Hertweck C."/>
            <person name="Kaltenpoth M."/>
            <person name="Kwan J.C."/>
        </authorList>
    </citation>
    <scope>NUCLEOTIDE SEQUENCE [LARGE SCALE GENOMIC DNA]</scope>
</reference>
<gene>
    <name evidence="1" type="ORF">GAK35_04204</name>
</gene>
<comment type="caution">
    <text evidence="1">The sequence shown here is derived from an EMBL/GenBank/DDBJ whole genome shotgun (WGS) entry which is preliminary data.</text>
</comment>
<dbReference type="AlphaFoldDB" id="A0A7V8FSU1"/>
<accession>A0A7V8FSU1</accession>
<name>A0A7V8FSU1_9BURK</name>
<protein>
    <submittedName>
        <fullName evidence="1">Uncharacterized protein</fullName>
    </submittedName>
</protein>
<sequence>MNGIPCAVTADLNKYLARLDEDDRRDEAIDQRTDELLAGTEYSPFTPANLSEALGELDMTGIEALCKLLTAGNTAGAGLALKTLIGDYWERAARREAERQIDNEIANACPRCRGRGCRHCYED</sequence>
<organism evidence="1 2">
    <name type="scientific">Herbaspirillum frisingense</name>
    <dbReference type="NCBI Taxonomy" id="92645"/>
    <lineage>
        <taxon>Bacteria</taxon>
        <taxon>Pseudomonadati</taxon>
        <taxon>Pseudomonadota</taxon>
        <taxon>Betaproteobacteria</taxon>
        <taxon>Burkholderiales</taxon>
        <taxon>Oxalobacteraceae</taxon>
        <taxon>Herbaspirillum</taxon>
    </lineage>
</organism>
<dbReference type="EMBL" id="WNDX01000221">
    <property type="protein sequence ID" value="KAF1035366.1"/>
    <property type="molecule type" value="Genomic_DNA"/>
</dbReference>
<evidence type="ECO:0000313" key="1">
    <source>
        <dbReference type="EMBL" id="KAF1035366.1"/>
    </source>
</evidence>
<evidence type="ECO:0000313" key="2">
    <source>
        <dbReference type="Proteomes" id="UP000462435"/>
    </source>
</evidence>